<reference evidence="2" key="1">
    <citation type="journal article" date="2011" name="PLoS Genet.">
        <title>Genomic analysis of the necrotrophic fungal pathogens Sclerotinia sclerotiorum and Botrytis cinerea.</title>
        <authorList>
            <person name="Amselem J."/>
            <person name="Cuomo C.A."/>
            <person name="van Kan J.A."/>
            <person name="Viaud M."/>
            <person name="Benito E.P."/>
            <person name="Couloux A."/>
            <person name="Coutinho P.M."/>
            <person name="de Vries R.P."/>
            <person name="Dyer P.S."/>
            <person name="Fillinger S."/>
            <person name="Fournier E."/>
            <person name="Gout L."/>
            <person name="Hahn M."/>
            <person name="Kohn L."/>
            <person name="Lapalu N."/>
            <person name="Plummer K.M."/>
            <person name="Pradier J.M."/>
            <person name="Quevillon E."/>
            <person name="Sharon A."/>
            <person name="Simon A."/>
            <person name="ten Have A."/>
            <person name="Tudzynski B."/>
            <person name="Tudzynski P."/>
            <person name="Wincker P."/>
            <person name="Andrew M."/>
            <person name="Anthouard V."/>
            <person name="Beever R.E."/>
            <person name="Beffa R."/>
            <person name="Benoit I."/>
            <person name="Bouzid O."/>
            <person name="Brault B."/>
            <person name="Chen Z."/>
            <person name="Choquer M."/>
            <person name="Collemare J."/>
            <person name="Cotton P."/>
            <person name="Danchin E.G."/>
            <person name="Da Silva C."/>
            <person name="Gautier A."/>
            <person name="Giraud C."/>
            <person name="Giraud T."/>
            <person name="Gonzalez C."/>
            <person name="Grossetete S."/>
            <person name="Guldener U."/>
            <person name="Henrissat B."/>
            <person name="Howlett B.J."/>
            <person name="Kodira C."/>
            <person name="Kretschmer M."/>
            <person name="Lappartient A."/>
            <person name="Leroch M."/>
            <person name="Levis C."/>
            <person name="Mauceli E."/>
            <person name="Neuveglise C."/>
            <person name="Oeser B."/>
            <person name="Pearson M."/>
            <person name="Poulain J."/>
            <person name="Poussereau N."/>
            <person name="Quesneville H."/>
            <person name="Rascle C."/>
            <person name="Schumacher J."/>
            <person name="Segurens B."/>
            <person name="Sexton A."/>
            <person name="Silva E."/>
            <person name="Sirven C."/>
            <person name="Soanes D.M."/>
            <person name="Talbot N.J."/>
            <person name="Templeton M."/>
            <person name="Yandava C."/>
            <person name="Yarden O."/>
            <person name="Zeng Q."/>
            <person name="Rollins J.A."/>
            <person name="Lebrun M.H."/>
            <person name="Dickman M."/>
        </authorList>
    </citation>
    <scope>NUCLEOTIDE SEQUENCE [LARGE SCALE GENOMIC DNA]</scope>
    <source>
        <strain evidence="2">T4</strain>
    </source>
</reference>
<dbReference type="Proteomes" id="UP000008177">
    <property type="component" value="Unplaced contigs"/>
</dbReference>
<protein>
    <submittedName>
        <fullName evidence="1">Uncharacterized protein</fullName>
    </submittedName>
</protein>
<accession>G2YIH5</accession>
<proteinExistence type="predicted"/>
<dbReference type="EMBL" id="FQ790337">
    <property type="protein sequence ID" value="CCD51512.1"/>
    <property type="molecule type" value="Genomic_DNA"/>
</dbReference>
<organism evidence="1 2">
    <name type="scientific">Botryotinia fuckeliana (strain T4)</name>
    <name type="common">Noble rot fungus</name>
    <name type="synonym">Botrytis cinerea</name>
    <dbReference type="NCBI Taxonomy" id="999810"/>
    <lineage>
        <taxon>Eukaryota</taxon>
        <taxon>Fungi</taxon>
        <taxon>Dikarya</taxon>
        <taxon>Ascomycota</taxon>
        <taxon>Pezizomycotina</taxon>
        <taxon>Leotiomycetes</taxon>
        <taxon>Helotiales</taxon>
        <taxon>Sclerotiniaceae</taxon>
        <taxon>Botrytis</taxon>
    </lineage>
</organism>
<dbReference type="HOGENOM" id="CLU_2385898_0_0_1"/>
<evidence type="ECO:0000313" key="1">
    <source>
        <dbReference type="EMBL" id="CCD51512.1"/>
    </source>
</evidence>
<evidence type="ECO:0000313" key="2">
    <source>
        <dbReference type="Proteomes" id="UP000008177"/>
    </source>
</evidence>
<dbReference type="InParanoid" id="G2YIH5"/>
<name>G2YIH5_BOTF4</name>
<sequence length="94" mass="10645">MRFGLSNGPRDFLDTGTCVDQHLRAFYRDGGPLAAISELETIGHALFGDQNRFLSEHYIVGDIQSSTVSNQCWWYLVSCKNEHVLHLFNLVDAE</sequence>
<gene>
    <name evidence="1" type="ORF">BofuT4_uP018180.1</name>
</gene>
<dbReference type="AlphaFoldDB" id="G2YIH5"/>